<organism evidence="2 3">
    <name type="scientific">Pseudomonas lundensis</name>
    <dbReference type="NCBI Taxonomy" id="86185"/>
    <lineage>
        <taxon>Bacteria</taxon>
        <taxon>Pseudomonadati</taxon>
        <taxon>Pseudomonadota</taxon>
        <taxon>Gammaproteobacteria</taxon>
        <taxon>Pseudomonadales</taxon>
        <taxon>Pseudomonadaceae</taxon>
        <taxon>Pseudomonas</taxon>
    </lineage>
</organism>
<dbReference type="EMBL" id="NQKI01000008">
    <property type="protein sequence ID" value="OZY60141.1"/>
    <property type="molecule type" value="Genomic_DNA"/>
</dbReference>
<feature type="chain" id="PRO_5012899031" description="Lipoprotein" evidence="1">
    <location>
        <begin position="25"/>
        <end position="177"/>
    </location>
</feature>
<dbReference type="PROSITE" id="PS51257">
    <property type="entry name" value="PROKAR_LIPOPROTEIN"/>
    <property type="match status" value="1"/>
</dbReference>
<evidence type="ECO:0008006" key="4">
    <source>
        <dbReference type="Google" id="ProtNLM"/>
    </source>
</evidence>
<accession>A0A266NCB2</accession>
<keyword evidence="1" id="KW-0732">Signal</keyword>
<proteinExistence type="predicted"/>
<dbReference type="AlphaFoldDB" id="A0A266NCB2"/>
<sequence>MVSTRTILALTTALLISIFLTGCAESPFQAYRAAPDNFNPGSEHLFSSPIDIQPNTFGGNGSAWFRFNTFKKGTSNSWNIETYWLGKDWLFVNNIAFNIDGKITNSPSTNNNREIVHSVGVSERQFSPAPQELITALTHAQTVIVRLSGQNYYLEKQLTAQEVTNIKWYISFIKEGK</sequence>
<feature type="signal peptide" evidence="1">
    <location>
        <begin position="1"/>
        <end position="24"/>
    </location>
</feature>
<reference evidence="2 3" key="1">
    <citation type="submission" date="2017-08" db="EMBL/GenBank/DDBJ databases">
        <title>Genomic and metabolic characterisation of spoilage-associated Pseudomonas species.</title>
        <authorList>
            <person name="Stanborough T."/>
            <person name="Fegan N."/>
            <person name="Powell S.M."/>
            <person name="Singh T."/>
            <person name="Tamplin M.L."/>
            <person name="Chandry P.S."/>
        </authorList>
    </citation>
    <scope>NUCLEOTIDE SEQUENCE [LARGE SCALE GENOMIC DNA]</scope>
    <source>
        <strain evidence="2 3">L1802</strain>
    </source>
</reference>
<name>A0A266NCB2_9PSED</name>
<gene>
    <name evidence="2" type="ORF">CJF39_07420</name>
</gene>
<evidence type="ECO:0000313" key="2">
    <source>
        <dbReference type="EMBL" id="OZY60141.1"/>
    </source>
</evidence>
<protein>
    <recommendedName>
        <fullName evidence="4">Lipoprotein</fullName>
    </recommendedName>
</protein>
<evidence type="ECO:0000256" key="1">
    <source>
        <dbReference type="SAM" id="SignalP"/>
    </source>
</evidence>
<evidence type="ECO:0000313" key="3">
    <source>
        <dbReference type="Proteomes" id="UP000215788"/>
    </source>
</evidence>
<comment type="caution">
    <text evidence="2">The sequence shown here is derived from an EMBL/GenBank/DDBJ whole genome shotgun (WGS) entry which is preliminary data.</text>
</comment>
<dbReference type="Proteomes" id="UP000215788">
    <property type="component" value="Unassembled WGS sequence"/>
</dbReference>
<dbReference type="RefSeq" id="WP_094992824.1">
    <property type="nucleotide sequence ID" value="NZ_NQKI01000008.1"/>
</dbReference>